<dbReference type="InterPro" id="IPR022635">
    <property type="entry name" value="DNA_polIII_beta_C"/>
</dbReference>
<evidence type="ECO:0000256" key="9">
    <source>
        <dbReference type="PIRNR" id="PIRNR000804"/>
    </source>
</evidence>
<dbReference type="CDD" id="cd00140">
    <property type="entry name" value="beta_clamp"/>
    <property type="match status" value="1"/>
</dbReference>
<dbReference type="PIRSF" id="PIRSF000804">
    <property type="entry name" value="DNA_pol_III_b"/>
    <property type="match status" value="1"/>
</dbReference>
<reference evidence="13 14" key="1">
    <citation type="submission" date="2017-09" db="EMBL/GenBank/DDBJ databases">
        <title>Depth-based differentiation of microbial function through sediment-hosted aquifers and enrichment of novel symbionts in the deep terrestrial subsurface.</title>
        <authorList>
            <person name="Probst A.J."/>
            <person name="Ladd B."/>
            <person name="Jarett J.K."/>
            <person name="Geller-Mcgrath D.E."/>
            <person name="Sieber C.M."/>
            <person name="Emerson J.B."/>
            <person name="Anantharaman K."/>
            <person name="Thomas B.C."/>
            <person name="Malmstrom R."/>
            <person name="Stieglmeier M."/>
            <person name="Klingl A."/>
            <person name="Woyke T."/>
            <person name="Ryan C.M."/>
            <person name="Banfield J.F."/>
        </authorList>
    </citation>
    <scope>NUCLEOTIDE SEQUENCE [LARGE SCALE GENOMIC DNA]</scope>
    <source>
        <strain evidence="13">CG10_big_fil_rev_8_21_14_0_10_51_16</strain>
    </source>
</reference>
<dbReference type="Pfam" id="PF02767">
    <property type="entry name" value="DNA_pol3_beta_2"/>
    <property type="match status" value="1"/>
</dbReference>
<feature type="domain" description="DNA polymerase III beta sliding clamp N-terminal" evidence="10">
    <location>
        <begin position="1"/>
        <end position="119"/>
    </location>
</feature>
<dbReference type="EMBL" id="PCYI01000025">
    <property type="protein sequence ID" value="PIR44621.1"/>
    <property type="molecule type" value="Genomic_DNA"/>
</dbReference>
<dbReference type="InterPro" id="IPR022634">
    <property type="entry name" value="DNA_polIII_beta_N"/>
</dbReference>
<organism evidence="13 14">
    <name type="scientific">Candidatus Vogelbacteria bacterium CG10_big_fil_rev_8_21_14_0_10_51_16</name>
    <dbReference type="NCBI Taxonomy" id="1975045"/>
    <lineage>
        <taxon>Bacteria</taxon>
        <taxon>Candidatus Vogeliibacteriota</taxon>
    </lineage>
</organism>
<dbReference type="PANTHER" id="PTHR30478:SF0">
    <property type="entry name" value="BETA SLIDING CLAMP"/>
    <property type="match status" value="1"/>
</dbReference>
<keyword evidence="3 9" id="KW-0963">Cytoplasm</keyword>
<name>A0A2H0RDJ9_9BACT</name>
<evidence type="ECO:0000313" key="13">
    <source>
        <dbReference type="EMBL" id="PIR44621.1"/>
    </source>
</evidence>
<dbReference type="GO" id="GO:0003677">
    <property type="term" value="F:DNA binding"/>
    <property type="evidence" value="ECO:0007669"/>
    <property type="project" value="UniProtKB-UniRule"/>
</dbReference>
<feature type="domain" description="DNA polymerase III beta sliding clamp C-terminal" evidence="12">
    <location>
        <begin position="253"/>
        <end position="372"/>
    </location>
</feature>
<dbReference type="AlphaFoldDB" id="A0A2H0RDJ9"/>
<comment type="caution">
    <text evidence="13">The sequence shown here is derived from an EMBL/GenBank/DDBJ whole genome shotgun (WGS) entry which is preliminary data.</text>
</comment>
<evidence type="ECO:0000259" key="11">
    <source>
        <dbReference type="Pfam" id="PF02767"/>
    </source>
</evidence>
<evidence type="ECO:0000256" key="5">
    <source>
        <dbReference type="ARBA" id="ARBA00022695"/>
    </source>
</evidence>
<evidence type="ECO:0000259" key="12">
    <source>
        <dbReference type="Pfam" id="PF02768"/>
    </source>
</evidence>
<gene>
    <name evidence="13" type="primary">dnaN</name>
    <name evidence="13" type="ORF">COV10_03915</name>
</gene>
<dbReference type="Gene3D" id="3.10.150.10">
    <property type="entry name" value="DNA Polymerase III, subunit A, domain 2"/>
    <property type="match status" value="1"/>
</dbReference>
<keyword evidence="7 9" id="KW-0239">DNA-directed DNA polymerase</keyword>
<keyword evidence="6 9" id="KW-0235">DNA replication</keyword>
<dbReference type="InterPro" id="IPR001001">
    <property type="entry name" value="DNA_polIII_beta"/>
</dbReference>
<dbReference type="GO" id="GO:0005737">
    <property type="term" value="C:cytoplasm"/>
    <property type="evidence" value="ECO:0007669"/>
    <property type="project" value="UniProtKB-SubCell"/>
</dbReference>
<dbReference type="NCBIfam" id="TIGR00663">
    <property type="entry name" value="dnan"/>
    <property type="match status" value="1"/>
</dbReference>
<dbReference type="GO" id="GO:0009360">
    <property type="term" value="C:DNA polymerase III complex"/>
    <property type="evidence" value="ECO:0007669"/>
    <property type="project" value="InterPro"/>
</dbReference>
<feature type="domain" description="DNA polymerase III beta sliding clamp central" evidence="11">
    <location>
        <begin position="130"/>
        <end position="250"/>
    </location>
</feature>
<dbReference type="SMART" id="SM00480">
    <property type="entry name" value="POL3Bc"/>
    <property type="match status" value="1"/>
</dbReference>
<evidence type="ECO:0000256" key="2">
    <source>
        <dbReference type="ARBA" id="ARBA00010752"/>
    </source>
</evidence>
<evidence type="ECO:0000313" key="14">
    <source>
        <dbReference type="Proteomes" id="UP000228767"/>
    </source>
</evidence>
<keyword evidence="4 9" id="KW-0808">Transferase</keyword>
<proteinExistence type="inferred from homology"/>
<evidence type="ECO:0000256" key="3">
    <source>
        <dbReference type="ARBA" id="ARBA00022490"/>
    </source>
</evidence>
<keyword evidence="5 9" id="KW-0548">Nucleotidyltransferase</keyword>
<dbReference type="Pfam" id="PF00712">
    <property type="entry name" value="DNA_pol3_beta"/>
    <property type="match status" value="1"/>
</dbReference>
<sequence>MRVECIKEKLRAAIVSAERATGKNLALPVLSSILLEAREKSLRVRATNLEIGVEINIPAKVLEAGTIAVSGALLNNFLGLVADGDVLKLEAVKGNLTVATRATNSIVKGVPADDFPTIPRVNGAGSFSLSSEHLVAGLKATVYSAALSDMKPEISSVHCYVDENEIVFVATDSFRLAEKRFSIGKDTRLSEDNEPLSIIIPYRNVLEIIRLFESVVGKVAVQYSKHQISLTSEDEGVYVTSRLVSGLFPNYQQILVKEKTTEIVVAKQQLLSALKLTNIFADKLNQVTFKVIPGDGLCEVSSQSGDVGESASRLEATVEGEDITIGFNNRYILDCFSSIEEEMLSLALNGPNRPLTIRGMGDPTFFYLVMPLQR</sequence>
<evidence type="ECO:0000256" key="6">
    <source>
        <dbReference type="ARBA" id="ARBA00022705"/>
    </source>
</evidence>
<dbReference type="Gene3D" id="3.70.10.10">
    <property type="match status" value="1"/>
</dbReference>
<dbReference type="Proteomes" id="UP000228767">
    <property type="component" value="Unassembled WGS sequence"/>
</dbReference>
<keyword evidence="8" id="KW-0238">DNA-binding</keyword>
<dbReference type="InterPro" id="IPR046938">
    <property type="entry name" value="DNA_clamp_sf"/>
</dbReference>
<dbReference type="Pfam" id="PF02768">
    <property type="entry name" value="DNA_pol3_beta_3"/>
    <property type="match status" value="1"/>
</dbReference>
<dbReference type="InterPro" id="IPR022637">
    <property type="entry name" value="DNA_polIII_beta_cen"/>
</dbReference>
<accession>A0A2H0RDJ9</accession>
<comment type="similarity">
    <text evidence="2 9">Belongs to the beta sliding clamp family.</text>
</comment>
<dbReference type="PANTHER" id="PTHR30478">
    <property type="entry name" value="DNA POLYMERASE III SUBUNIT BETA"/>
    <property type="match status" value="1"/>
</dbReference>
<comment type="subunit">
    <text evidence="9">Forms a ring-shaped head-to-tail homodimer around DNA.</text>
</comment>
<comment type="subcellular location">
    <subcellularLocation>
        <location evidence="1 9">Cytoplasm</location>
    </subcellularLocation>
</comment>
<dbReference type="GO" id="GO:0006271">
    <property type="term" value="P:DNA strand elongation involved in DNA replication"/>
    <property type="evidence" value="ECO:0007669"/>
    <property type="project" value="TreeGrafter"/>
</dbReference>
<dbReference type="SUPFAM" id="SSF55979">
    <property type="entry name" value="DNA clamp"/>
    <property type="match status" value="3"/>
</dbReference>
<evidence type="ECO:0000256" key="1">
    <source>
        <dbReference type="ARBA" id="ARBA00004496"/>
    </source>
</evidence>
<evidence type="ECO:0000256" key="7">
    <source>
        <dbReference type="ARBA" id="ARBA00022932"/>
    </source>
</evidence>
<evidence type="ECO:0000259" key="10">
    <source>
        <dbReference type="Pfam" id="PF00712"/>
    </source>
</evidence>
<dbReference type="GO" id="GO:0003887">
    <property type="term" value="F:DNA-directed DNA polymerase activity"/>
    <property type="evidence" value="ECO:0007669"/>
    <property type="project" value="UniProtKB-UniRule"/>
</dbReference>
<evidence type="ECO:0000256" key="8">
    <source>
        <dbReference type="ARBA" id="ARBA00023125"/>
    </source>
</evidence>
<comment type="function">
    <text evidence="9">Confers DNA tethering and processivity to DNA polymerases and other proteins. Acts as a clamp, forming a ring around DNA (a reaction catalyzed by the clamp-loading complex) which diffuses in an ATP-independent manner freely and bidirectionally along dsDNA. Initially characterized for its ability to contact the catalytic subunit of DNA polymerase III (Pol III), a complex, multichain enzyme responsible for most of the replicative synthesis in bacteria; Pol III exhibits 3'-5' exonuclease proofreading activity. The beta chain is required for initiation of replication as well as for processivity of DNA replication.</text>
</comment>
<dbReference type="GO" id="GO:0008408">
    <property type="term" value="F:3'-5' exonuclease activity"/>
    <property type="evidence" value="ECO:0007669"/>
    <property type="project" value="InterPro"/>
</dbReference>
<protein>
    <recommendedName>
        <fullName evidence="9">Beta sliding clamp</fullName>
    </recommendedName>
</protein>
<evidence type="ECO:0000256" key="4">
    <source>
        <dbReference type="ARBA" id="ARBA00022679"/>
    </source>
</evidence>